<feature type="region of interest" description="Disordered" evidence="10">
    <location>
        <begin position="1"/>
        <end position="139"/>
    </location>
</feature>
<dbReference type="GO" id="GO:0043952">
    <property type="term" value="P:protein transport by the Sec complex"/>
    <property type="evidence" value="ECO:0007669"/>
    <property type="project" value="UniProtKB-UniRule"/>
</dbReference>
<keyword evidence="6 9" id="KW-1133">Transmembrane helix</keyword>
<dbReference type="EMBL" id="LT576035">
    <property type="protein sequence ID" value="SBN39283.1"/>
    <property type="molecule type" value="Genomic_DNA"/>
</dbReference>
<evidence type="ECO:0000256" key="4">
    <source>
        <dbReference type="ARBA" id="ARBA00022692"/>
    </source>
</evidence>
<dbReference type="HAMAP" id="MF_00422">
    <property type="entry name" value="SecE"/>
    <property type="match status" value="1"/>
</dbReference>
<evidence type="ECO:0000256" key="1">
    <source>
        <dbReference type="ARBA" id="ARBA00004370"/>
    </source>
</evidence>
<dbReference type="GO" id="GO:0005886">
    <property type="term" value="C:plasma membrane"/>
    <property type="evidence" value="ECO:0007669"/>
    <property type="project" value="UniProtKB-SubCell"/>
</dbReference>
<evidence type="ECO:0000256" key="2">
    <source>
        <dbReference type="ARBA" id="ARBA00022448"/>
    </source>
</evidence>
<evidence type="ECO:0000256" key="10">
    <source>
        <dbReference type="SAM" id="MobiDB-lite"/>
    </source>
</evidence>
<dbReference type="PANTHER" id="PTHR33910:SF1">
    <property type="entry name" value="PROTEIN TRANSLOCASE SUBUNIT SECE"/>
    <property type="match status" value="1"/>
</dbReference>
<dbReference type="GO" id="GO:0006605">
    <property type="term" value="P:protein targeting"/>
    <property type="evidence" value="ECO:0007669"/>
    <property type="project" value="UniProtKB-UniRule"/>
</dbReference>
<dbReference type="Gene3D" id="1.20.5.1030">
    <property type="entry name" value="Preprotein translocase secy subunit"/>
    <property type="match status" value="1"/>
</dbReference>
<evidence type="ECO:0000256" key="3">
    <source>
        <dbReference type="ARBA" id="ARBA00022475"/>
    </source>
</evidence>
<dbReference type="InterPro" id="IPR005807">
    <property type="entry name" value="SecE_bac"/>
</dbReference>
<evidence type="ECO:0000256" key="5">
    <source>
        <dbReference type="ARBA" id="ARBA00022927"/>
    </source>
</evidence>
<evidence type="ECO:0000256" key="6">
    <source>
        <dbReference type="ARBA" id="ARBA00022989"/>
    </source>
</evidence>
<feature type="compositionally biased region" description="Acidic residues" evidence="10">
    <location>
        <begin position="51"/>
        <end position="67"/>
    </location>
</feature>
<dbReference type="RefSeq" id="WP_230846381.1">
    <property type="nucleotide sequence ID" value="NZ_CCYR01000011.1"/>
</dbReference>
<dbReference type="NCBIfam" id="TIGR00964">
    <property type="entry name" value="secE_bact"/>
    <property type="match status" value="1"/>
</dbReference>
<dbReference type="Pfam" id="PF00584">
    <property type="entry name" value="SecE"/>
    <property type="match status" value="1"/>
</dbReference>
<accession>A0A2C8ALI8</accession>
<comment type="subcellular location">
    <subcellularLocation>
        <location evidence="9">Cell membrane</location>
        <topology evidence="9">Single-pass membrane protein</topology>
    </subcellularLocation>
    <subcellularLocation>
        <location evidence="1">Membrane</location>
    </subcellularLocation>
</comment>
<comment type="similarity">
    <text evidence="9">Belongs to the SecE/SEC61-gamma family.</text>
</comment>
<name>A0A2C8ALI8_9ACTN</name>
<comment type="function">
    <text evidence="9">Essential subunit of the Sec protein translocation channel SecYEG. Clamps together the 2 halves of SecY. May contact the channel plug during translocation.</text>
</comment>
<sequence length="195" mass="21241">MADRSERAKRRAEQAQSGPVKRHRSTGEHMEADDLPGSMLPEANGEPDPAVIDDADAEELTNADDTVDSTPDKGDPDDVRIDDESQLDEAERRADEAKDEKPTPIVRKHSTSPVRKAGGARAKAGKPAQAKKGHKRAGPITFTKQSVGELKKVVWPTGEQTGQYFVVVLVFVLFIMAVVAGLDFGLTRLLLWLFG</sequence>
<keyword evidence="2 9" id="KW-0813">Transport</keyword>
<dbReference type="AlphaFoldDB" id="A0A2C8ALI8"/>
<evidence type="ECO:0000256" key="7">
    <source>
        <dbReference type="ARBA" id="ARBA00023010"/>
    </source>
</evidence>
<evidence type="ECO:0000256" key="8">
    <source>
        <dbReference type="ARBA" id="ARBA00023136"/>
    </source>
</evidence>
<gene>
    <name evidence="9" type="primary">secE</name>
    <name evidence="11" type="ORF">PFR_JS10_1640</name>
</gene>
<dbReference type="InterPro" id="IPR038379">
    <property type="entry name" value="SecE_sf"/>
</dbReference>
<feature type="compositionally biased region" description="Basic and acidic residues" evidence="10">
    <location>
        <begin position="70"/>
        <end position="102"/>
    </location>
</feature>
<keyword evidence="3 9" id="KW-1003">Cell membrane</keyword>
<dbReference type="PANTHER" id="PTHR33910">
    <property type="entry name" value="PROTEIN TRANSLOCASE SUBUNIT SECE"/>
    <property type="match status" value="1"/>
</dbReference>
<keyword evidence="7 9" id="KW-0811">Translocation</keyword>
<evidence type="ECO:0000313" key="11">
    <source>
        <dbReference type="EMBL" id="SBN39283.1"/>
    </source>
</evidence>
<dbReference type="InterPro" id="IPR001901">
    <property type="entry name" value="Translocase_SecE/Sec61-g"/>
</dbReference>
<organism evidence="11">
    <name type="scientific">Propionibacterium freudenreichii</name>
    <dbReference type="NCBI Taxonomy" id="1744"/>
    <lineage>
        <taxon>Bacteria</taxon>
        <taxon>Bacillati</taxon>
        <taxon>Actinomycetota</taxon>
        <taxon>Actinomycetes</taxon>
        <taxon>Propionibacteriales</taxon>
        <taxon>Propionibacteriaceae</taxon>
        <taxon>Propionibacterium</taxon>
    </lineage>
</organism>
<protein>
    <recommendedName>
        <fullName evidence="9">Protein translocase subunit SecE</fullName>
    </recommendedName>
</protein>
<dbReference type="GO" id="GO:0065002">
    <property type="term" value="P:intracellular protein transmembrane transport"/>
    <property type="evidence" value="ECO:0007669"/>
    <property type="project" value="UniProtKB-UniRule"/>
</dbReference>
<evidence type="ECO:0000256" key="9">
    <source>
        <dbReference type="HAMAP-Rule" id="MF_00422"/>
    </source>
</evidence>
<feature type="compositionally biased region" description="Low complexity" evidence="10">
    <location>
        <begin position="116"/>
        <end position="128"/>
    </location>
</feature>
<reference evidence="11" key="1">
    <citation type="submission" date="2016-05" db="EMBL/GenBank/DDBJ databases">
        <authorList>
            <person name="Lavstsen T."/>
            <person name="Jespersen J.S."/>
        </authorList>
    </citation>
    <scope>NUCLEOTIDE SEQUENCE</scope>
    <source>
        <strain evidence="11">PFRJS10</strain>
    </source>
</reference>
<dbReference type="GO" id="GO:0008320">
    <property type="term" value="F:protein transmembrane transporter activity"/>
    <property type="evidence" value="ECO:0007669"/>
    <property type="project" value="UniProtKB-UniRule"/>
</dbReference>
<comment type="subunit">
    <text evidence="9">Component of the Sec protein translocase complex. Heterotrimer consisting of SecY, SecE and SecG subunits. The heterotrimers can form oligomers, although 1 heterotrimer is thought to be able to translocate proteins. Interacts with the ribosome. Interacts with SecDF, and other proteins may be involved. Interacts with SecA.</text>
</comment>
<dbReference type="GO" id="GO:0009306">
    <property type="term" value="P:protein secretion"/>
    <property type="evidence" value="ECO:0007669"/>
    <property type="project" value="UniProtKB-UniRule"/>
</dbReference>
<keyword evidence="5 9" id="KW-0653">Protein transport</keyword>
<keyword evidence="4 9" id="KW-0812">Transmembrane</keyword>
<keyword evidence="8 9" id="KW-0472">Membrane</keyword>
<dbReference type="PROSITE" id="PS01067">
    <property type="entry name" value="SECE_SEC61G"/>
    <property type="match status" value="1"/>
</dbReference>
<feature type="transmembrane region" description="Helical" evidence="9">
    <location>
        <begin position="164"/>
        <end position="186"/>
    </location>
</feature>
<proteinExistence type="inferred from homology"/>